<comment type="caution">
    <text evidence="1">The sequence shown here is derived from an EMBL/GenBank/DDBJ whole genome shotgun (WGS) entry which is preliminary data.</text>
</comment>
<evidence type="ECO:0000313" key="2">
    <source>
        <dbReference type="Proteomes" id="UP000544090"/>
    </source>
</evidence>
<gene>
    <name evidence="1" type="ORF">HGG74_15770</name>
</gene>
<organism evidence="1 2">
    <name type="scientific">Arthrobacter mobilis</name>
    <dbReference type="NCBI Taxonomy" id="2724944"/>
    <lineage>
        <taxon>Bacteria</taxon>
        <taxon>Bacillati</taxon>
        <taxon>Actinomycetota</taxon>
        <taxon>Actinomycetes</taxon>
        <taxon>Micrococcales</taxon>
        <taxon>Micrococcaceae</taxon>
        <taxon>Arthrobacter</taxon>
    </lineage>
</organism>
<evidence type="ECO:0000313" key="1">
    <source>
        <dbReference type="EMBL" id="NKX55968.1"/>
    </source>
</evidence>
<proteinExistence type="predicted"/>
<protein>
    <submittedName>
        <fullName evidence="1">Uncharacterized protein</fullName>
    </submittedName>
</protein>
<reference evidence="1 2" key="1">
    <citation type="submission" date="2020-04" db="EMBL/GenBank/DDBJ databases">
        <title>Arthrobacter sp. nov.</title>
        <authorList>
            <person name="Liu S."/>
        </authorList>
    </citation>
    <scope>NUCLEOTIDE SEQUENCE [LARGE SCALE GENOMIC DNA]</scope>
    <source>
        <strain evidence="1 2">E918</strain>
    </source>
</reference>
<keyword evidence="2" id="KW-1185">Reference proteome</keyword>
<sequence>MTLQTHPLLAALGQRLPNLQLRDAQMLVREFDILCRRNPGSPNRDGLAVRITSGQIAKLSAMLDAGQFDVGRPYLDAVDSIGSLPDRLGLNTGGDGNRRTRSSAERTARQIEEALAKLAQAAWAFDYLDAADIEAAVQLWLTVFPEDTGLITGLSEAA</sequence>
<dbReference type="EMBL" id="JAAZSQ010000018">
    <property type="protein sequence ID" value="NKX55968.1"/>
    <property type="molecule type" value="Genomic_DNA"/>
</dbReference>
<dbReference type="RefSeq" id="WP_168487883.1">
    <property type="nucleotide sequence ID" value="NZ_JAAZSQ010000018.1"/>
</dbReference>
<accession>A0A7X6HGY7</accession>
<dbReference type="AlphaFoldDB" id="A0A7X6HGY7"/>
<dbReference type="Proteomes" id="UP000544090">
    <property type="component" value="Unassembled WGS sequence"/>
</dbReference>
<name>A0A7X6HGY7_9MICC</name>